<sequence>MTVIHTTIITTIAIMVMVVMMMVVETTIMMIKLSKVCLPRVAPLYVVCRHRHIELTKMTLDDIRFIMIYKNSQEMVVLYQEFKPKSNQAYKDERTNKHMVAYLKKYGYMRPKNLKMLSQQRKENIHDDKEYLDPSSTKKAEGTQQVTYRRLAGFVRSLYHHIWNISCNLGAPLCQSIKVFSFISGNVNAVQFHPEKSGDVGLSILGRFLNPKSNMAKKPGEGKASKLAKRVIACLDVRTNDKGDLVVTKGDQYDVREHTKENEVRNLGKPVDLAGQYYKDGADEVLRYTSENVFVPLTVGGGIRDFTDSTGSLEVASEYFRSGADKISIGSDAVYAAEEYLKTGVLNSTHSLFLVKTGKTSLEQISRVYGNQILVEAGHIFRHLLISLLQGDVKEPHS</sequence>
<evidence type="ECO:0000313" key="5">
    <source>
        <dbReference type="Proteomes" id="UP000008827"/>
    </source>
</evidence>
<dbReference type="PANTHER" id="PTHR21235">
    <property type="entry name" value="IMIDAZOLE GLYCEROL PHOSPHATE SYNTHASE SUBUNIT HISF/H IGP SYNTHASE SUBUNIT HISF/H"/>
    <property type="match status" value="1"/>
</dbReference>
<gene>
    <name evidence="3" type="ORF">GLYMA_18G108400</name>
</gene>
<dbReference type="SMR" id="A0A0R0EYW3"/>
<evidence type="ECO:0000256" key="1">
    <source>
        <dbReference type="RuleBase" id="RU003657"/>
    </source>
</evidence>
<dbReference type="EMBL" id="CM000851">
    <property type="protein sequence ID" value="KRG98937.1"/>
    <property type="molecule type" value="Genomic_DNA"/>
</dbReference>
<dbReference type="Gene3D" id="3.20.20.70">
    <property type="entry name" value="Aldolase class I"/>
    <property type="match status" value="1"/>
</dbReference>
<organism evidence="3">
    <name type="scientific">Glycine max</name>
    <name type="common">Soybean</name>
    <name type="synonym">Glycine hispida</name>
    <dbReference type="NCBI Taxonomy" id="3847"/>
    <lineage>
        <taxon>Eukaryota</taxon>
        <taxon>Viridiplantae</taxon>
        <taxon>Streptophyta</taxon>
        <taxon>Embryophyta</taxon>
        <taxon>Tracheophyta</taxon>
        <taxon>Spermatophyta</taxon>
        <taxon>Magnoliopsida</taxon>
        <taxon>eudicotyledons</taxon>
        <taxon>Gunneridae</taxon>
        <taxon>Pentapetalae</taxon>
        <taxon>rosids</taxon>
        <taxon>fabids</taxon>
        <taxon>Fabales</taxon>
        <taxon>Fabaceae</taxon>
        <taxon>Papilionoideae</taxon>
        <taxon>50 kb inversion clade</taxon>
        <taxon>NPAAA clade</taxon>
        <taxon>indigoferoid/millettioid clade</taxon>
        <taxon>Phaseoleae</taxon>
        <taxon>Glycine</taxon>
        <taxon>Glycine subgen. Soja</taxon>
    </lineage>
</organism>
<dbReference type="InterPro" id="IPR050064">
    <property type="entry name" value="IGPS_HisA/HisF"/>
</dbReference>
<protein>
    <recommendedName>
        <fullName evidence="6">Imidazole glycerol-phosphate synthase</fullName>
    </recommendedName>
</protein>
<keyword evidence="2" id="KW-0812">Transmembrane</keyword>
<dbReference type="InterPro" id="IPR011060">
    <property type="entry name" value="RibuloseP-bd_barrel"/>
</dbReference>
<dbReference type="Gramene" id="KRG98937">
    <property type="protein sequence ID" value="KRG98937"/>
    <property type="gene ID" value="GLYMA_18G108400"/>
</dbReference>
<feature type="transmembrane region" description="Helical" evidence="2">
    <location>
        <begin position="6"/>
        <end position="24"/>
    </location>
</feature>
<dbReference type="InterPro" id="IPR013785">
    <property type="entry name" value="Aldolase_TIM"/>
</dbReference>
<dbReference type="InterPro" id="IPR006062">
    <property type="entry name" value="His_biosynth"/>
</dbReference>
<reference evidence="3" key="3">
    <citation type="submission" date="2018-07" db="EMBL/GenBank/DDBJ databases">
        <title>WGS assembly of Glycine max.</title>
        <authorList>
            <person name="Schmutz J."/>
            <person name="Cannon S."/>
            <person name="Schlueter J."/>
            <person name="Ma J."/>
            <person name="Mitros T."/>
            <person name="Nelson W."/>
            <person name="Hyten D."/>
            <person name="Song Q."/>
            <person name="Thelen J."/>
            <person name="Cheng J."/>
            <person name="Xu D."/>
            <person name="Hellsten U."/>
            <person name="May G."/>
            <person name="Yu Y."/>
            <person name="Sakurai T."/>
            <person name="Umezawa T."/>
            <person name="Bhattacharyya M."/>
            <person name="Sandhu D."/>
            <person name="Valliyodan B."/>
            <person name="Lindquist E."/>
            <person name="Peto M."/>
            <person name="Grant D."/>
            <person name="Shu S."/>
            <person name="Goodstein D."/>
            <person name="Barry K."/>
            <person name="Futrell-Griggs M."/>
            <person name="Abernathy B."/>
            <person name="Du J."/>
            <person name="Tian Z."/>
            <person name="Zhu L."/>
            <person name="Gill N."/>
            <person name="Joshi T."/>
            <person name="Libault M."/>
            <person name="Sethuraman A."/>
            <person name="Zhang X."/>
            <person name="Shinozaki K."/>
            <person name="Nguyen H."/>
            <person name="Wing R."/>
            <person name="Cregan P."/>
            <person name="Specht J."/>
            <person name="Grimwood J."/>
            <person name="Rokhsar D."/>
            <person name="Stacey G."/>
            <person name="Shoemaker R."/>
            <person name="Jackson S."/>
        </authorList>
    </citation>
    <scope>NUCLEOTIDE SEQUENCE</scope>
    <source>
        <tissue evidence="3">Callus</tissue>
    </source>
</reference>
<dbReference type="Pfam" id="PF00977">
    <property type="entry name" value="His_biosynth"/>
    <property type="match status" value="1"/>
</dbReference>
<evidence type="ECO:0000313" key="4">
    <source>
        <dbReference type="EnsemblPlants" id="KRG98937"/>
    </source>
</evidence>
<keyword evidence="2" id="KW-1133">Transmembrane helix</keyword>
<dbReference type="InterPro" id="IPR029062">
    <property type="entry name" value="Class_I_gatase-like"/>
</dbReference>
<keyword evidence="1" id="KW-0028">Amino-acid biosynthesis</keyword>
<accession>A0A0R0EYW3</accession>
<keyword evidence="2" id="KW-0472">Membrane</keyword>
<proteinExistence type="inferred from homology"/>
<dbReference type="SUPFAM" id="SSF52317">
    <property type="entry name" value="Class I glutamine amidotransferase-like"/>
    <property type="match status" value="1"/>
</dbReference>
<keyword evidence="1" id="KW-0368">Histidine biosynthesis</keyword>
<comment type="similarity">
    <text evidence="1">Belongs to the HisA/HisF family.</text>
</comment>
<dbReference type="PANTHER" id="PTHR21235:SF2">
    <property type="entry name" value="IMIDAZOLE GLYCEROL PHOSPHATE SYNTHASE HISHF"/>
    <property type="match status" value="1"/>
</dbReference>
<name>A0A0R0EYW3_SOYBN</name>
<dbReference type="EnsemblPlants" id="KRG98937">
    <property type="protein sequence ID" value="KRG98937"/>
    <property type="gene ID" value="GLYMA_18G108400"/>
</dbReference>
<dbReference type="SUPFAM" id="SSF51366">
    <property type="entry name" value="Ribulose-phoshate binding barrel"/>
    <property type="match status" value="1"/>
</dbReference>
<dbReference type="GO" id="GO:0000107">
    <property type="term" value="F:imidazoleglycerol-phosphate synthase activity"/>
    <property type="evidence" value="ECO:0000318"/>
    <property type="project" value="GO_Central"/>
</dbReference>
<dbReference type="InParanoid" id="A0A0R0EYW3"/>
<dbReference type="AlphaFoldDB" id="A0A0R0EYW3"/>
<dbReference type="Proteomes" id="UP000008827">
    <property type="component" value="Chromosome 18"/>
</dbReference>
<dbReference type="STRING" id="3847.A0A0R0EYW3"/>
<keyword evidence="5" id="KW-1185">Reference proteome</keyword>
<reference evidence="4" key="2">
    <citation type="submission" date="2018-02" db="UniProtKB">
        <authorList>
            <consortium name="EnsemblPlants"/>
        </authorList>
    </citation>
    <scope>IDENTIFICATION</scope>
    <source>
        <strain evidence="4">Williams 82</strain>
    </source>
</reference>
<reference evidence="3 4" key="1">
    <citation type="journal article" date="2010" name="Nature">
        <title>Genome sequence of the palaeopolyploid soybean.</title>
        <authorList>
            <person name="Schmutz J."/>
            <person name="Cannon S.B."/>
            <person name="Schlueter J."/>
            <person name="Ma J."/>
            <person name="Mitros T."/>
            <person name="Nelson W."/>
            <person name="Hyten D.L."/>
            <person name="Song Q."/>
            <person name="Thelen J.J."/>
            <person name="Cheng J."/>
            <person name="Xu D."/>
            <person name="Hellsten U."/>
            <person name="May G.D."/>
            <person name="Yu Y."/>
            <person name="Sakurai T."/>
            <person name="Umezawa T."/>
            <person name="Bhattacharyya M.K."/>
            <person name="Sandhu D."/>
            <person name="Valliyodan B."/>
            <person name="Lindquist E."/>
            <person name="Peto M."/>
            <person name="Grant D."/>
            <person name="Shu S."/>
            <person name="Goodstein D."/>
            <person name="Barry K."/>
            <person name="Futrell-Griggs M."/>
            <person name="Abernathy B."/>
            <person name="Du J."/>
            <person name="Tian Z."/>
            <person name="Zhu L."/>
            <person name="Gill N."/>
            <person name="Joshi T."/>
            <person name="Libault M."/>
            <person name="Sethuraman A."/>
            <person name="Zhang X.-C."/>
            <person name="Shinozaki K."/>
            <person name="Nguyen H.T."/>
            <person name="Wing R.A."/>
            <person name="Cregan P."/>
            <person name="Specht J."/>
            <person name="Grimwood J."/>
            <person name="Rokhsar D."/>
            <person name="Stacey G."/>
            <person name="Shoemaker R.C."/>
            <person name="Jackson S.A."/>
        </authorList>
    </citation>
    <scope>NUCLEOTIDE SEQUENCE</scope>
    <source>
        <strain evidence="4">cv. Williams 82</strain>
        <tissue evidence="3">Callus</tissue>
    </source>
</reference>
<dbReference type="Gene3D" id="3.40.50.880">
    <property type="match status" value="1"/>
</dbReference>
<dbReference type="GO" id="GO:0000105">
    <property type="term" value="P:L-histidine biosynthetic process"/>
    <property type="evidence" value="ECO:0007669"/>
    <property type="project" value="UniProtKB-KW"/>
</dbReference>
<evidence type="ECO:0008006" key="6">
    <source>
        <dbReference type="Google" id="ProtNLM"/>
    </source>
</evidence>
<evidence type="ECO:0000313" key="3">
    <source>
        <dbReference type="EMBL" id="KRG98937.1"/>
    </source>
</evidence>
<evidence type="ECO:0000256" key="2">
    <source>
        <dbReference type="SAM" id="Phobius"/>
    </source>
</evidence>